<keyword evidence="6" id="KW-0067">ATP-binding</keyword>
<dbReference type="SUPFAM" id="SSF56112">
    <property type="entry name" value="Protein kinase-like (PK-like)"/>
    <property type="match status" value="1"/>
</dbReference>
<evidence type="ECO:0000256" key="5">
    <source>
        <dbReference type="ARBA" id="ARBA00022777"/>
    </source>
</evidence>
<dbReference type="EMBL" id="UZAI01016796">
    <property type="protein sequence ID" value="VDP16152.1"/>
    <property type="molecule type" value="Genomic_DNA"/>
</dbReference>
<dbReference type="PROSITE" id="PS50011">
    <property type="entry name" value="PROTEIN_KINASE_DOM"/>
    <property type="match status" value="1"/>
</dbReference>
<dbReference type="STRING" id="48269.A0A183MEU8"/>
<dbReference type="InterPro" id="IPR051234">
    <property type="entry name" value="TAO_STE20_kinase"/>
</dbReference>
<evidence type="ECO:0000256" key="7">
    <source>
        <dbReference type="ARBA" id="ARBA00047899"/>
    </source>
</evidence>
<sequence>LTPSVISLKTSVFKDTEFLKYFSYENSTTVFTDFRQIGCGIFGAVYYAQNRITSEVVVIKELKVDTKRKKSEEEWSDIVKEIKLPSYLAHKNCVLPKGCFMKEQTSWLIMEYFIGSLADVLEVHKKPLREDEIAFIVQEVLTDLDSLHSEKRIHRDIKAANILLTDSIASFVSPVNSFIAPLRITCIEMAEFEPPYFSATDPMAALYQIASNDALRLMGGNWSDEFQDFLRFVLPNAMRHPFLASVFGFSHILPELIQRSKAAVAVQENQISQKWKNFSIKVILVALHPRSFSRFSTTSPNDSIMVTETSRIASVEISFPADTSSSVGHFATLKTTQIIRDLSLEPGVSNSLAAVTFGFTQQSYGRGMVTWRDQMNELERLRNQYNKHLKQEESLKSRLNQEIHAAKIEKERKRAISE</sequence>
<dbReference type="Proteomes" id="UP000277204">
    <property type="component" value="Unassembled WGS sequence"/>
</dbReference>
<name>A0A183MEU8_9TREM</name>
<evidence type="ECO:0000313" key="10">
    <source>
        <dbReference type="Proteomes" id="UP000277204"/>
    </source>
</evidence>
<dbReference type="PANTHER" id="PTHR47167:SF4">
    <property type="entry name" value="SERINE_THREONINE-PROTEIN KINASE TAO"/>
    <property type="match status" value="1"/>
</dbReference>
<dbReference type="InterPro" id="IPR011009">
    <property type="entry name" value="Kinase-like_dom_sf"/>
</dbReference>
<dbReference type="GO" id="GO:0004674">
    <property type="term" value="F:protein serine/threonine kinase activity"/>
    <property type="evidence" value="ECO:0007669"/>
    <property type="project" value="UniProtKB-KW"/>
</dbReference>
<dbReference type="GO" id="GO:0005737">
    <property type="term" value="C:cytoplasm"/>
    <property type="evidence" value="ECO:0007669"/>
    <property type="project" value="TreeGrafter"/>
</dbReference>
<evidence type="ECO:0000313" key="9">
    <source>
        <dbReference type="EMBL" id="VDP16152.1"/>
    </source>
</evidence>
<protein>
    <recommendedName>
        <fullName evidence="1">non-specific serine/threonine protein kinase</fullName>
        <ecNumber evidence="1">2.7.11.1</ecNumber>
    </recommendedName>
</protein>
<dbReference type="GO" id="GO:0005524">
    <property type="term" value="F:ATP binding"/>
    <property type="evidence" value="ECO:0007669"/>
    <property type="project" value="UniProtKB-UniRule"/>
</dbReference>
<organism evidence="9 10">
    <name type="scientific">Schistosoma margrebowiei</name>
    <dbReference type="NCBI Taxonomy" id="48269"/>
    <lineage>
        <taxon>Eukaryota</taxon>
        <taxon>Metazoa</taxon>
        <taxon>Spiralia</taxon>
        <taxon>Lophotrochozoa</taxon>
        <taxon>Platyhelminthes</taxon>
        <taxon>Trematoda</taxon>
        <taxon>Digenea</taxon>
        <taxon>Strigeidida</taxon>
        <taxon>Schistosomatoidea</taxon>
        <taxon>Schistosomatidae</taxon>
        <taxon>Schistosoma</taxon>
    </lineage>
</organism>
<evidence type="ECO:0000256" key="6">
    <source>
        <dbReference type="ARBA" id="ARBA00022840"/>
    </source>
</evidence>
<dbReference type="PROSITE" id="PS00107">
    <property type="entry name" value="PROTEIN_KINASE_ATP"/>
    <property type="match status" value="1"/>
</dbReference>
<feature type="non-terminal residue" evidence="9">
    <location>
        <position position="1"/>
    </location>
</feature>
<comment type="catalytic activity">
    <reaction evidence="7">
        <text>L-threonyl-[protein] + ATP = O-phospho-L-threonyl-[protein] + ADP + H(+)</text>
        <dbReference type="Rhea" id="RHEA:46608"/>
        <dbReference type="Rhea" id="RHEA-COMP:11060"/>
        <dbReference type="Rhea" id="RHEA-COMP:11605"/>
        <dbReference type="ChEBI" id="CHEBI:15378"/>
        <dbReference type="ChEBI" id="CHEBI:30013"/>
        <dbReference type="ChEBI" id="CHEBI:30616"/>
        <dbReference type="ChEBI" id="CHEBI:61977"/>
        <dbReference type="ChEBI" id="CHEBI:456216"/>
        <dbReference type="EC" id="2.7.11.1"/>
    </reaction>
</comment>
<evidence type="ECO:0000256" key="3">
    <source>
        <dbReference type="ARBA" id="ARBA00022679"/>
    </source>
</evidence>
<dbReference type="InterPro" id="IPR017441">
    <property type="entry name" value="Protein_kinase_ATP_BS"/>
</dbReference>
<dbReference type="Gene3D" id="3.30.200.20">
    <property type="entry name" value="Phosphorylase Kinase, domain 1"/>
    <property type="match status" value="1"/>
</dbReference>
<accession>A0A183MEU8</accession>
<dbReference type="InterPro" id="IPR000719">
    <property type="entry name" value="Prot_kinase_dom"/>
</dbReference>
<keyword evidence="10" id="KW-1185">Reference proteome</keyword>
<proteinExistence type="predicted"/>
<dbReference type="Gene3D" id="1.10.510.10">
    <property type="entry name" value="Transferase(Phosphotransferase) domain 1"/>
    <property type="match status" value="1"/>
</dbReference>
<dbReference type="EC" id="2.7.11.1" evidence="1"/>
<keyword evidence="4" id="KW-0547">Nucleotide-binding</keyword>
<evidence type="ECO:0000256" key="1">
    <source>
        <dbReference type="ARBA" id="ARBA00012513"/>
    </source>
</evidence>
<evidence type="ECO:0000256" key="4">
    <source>
        <dbReference type="ARBA" id="ARBA00022741"/>
    </source>
</evidence>
<keyword evidence="2" id="KW-0723">Serine/threonine-protein kinase</keyword>
<dbReference type="SMART" id="SM00220">
    <property type="entry name" value="S_TKc"/>
    <property type="match status" value="1"/>
</dbReference>
<keyword evidence="5" id="KW-0418">Kinase</keyword>
<dbReference type="Pfam" id="PF00069">
    <property type="entry name" value="Pkinase"/>
    <property type="match status" value="1"/>
</dbReference>
<evidence type="ECO:0000256" key="8">
    <source>
        <dbReference type="ARBA" id="ARBA00048679"/>
    </source>
</evidence>
<dbReference type="PANTHER" id="PTHR47167">
    <property type="entry name" value="SERINE/THREONINE-PROTEIN KINASE TAO1-LIKE PROTEIN"/>
    <property type="match status" value="1"/>
</dbReference>
<reference evidence="9 10" key="1">
    <citation type="submission" date="2018-11" db="EMBL/GenBank/DDBJ databases">
        <authorList>
            <consortium name="Pathogen Informatics"/>
        </authorList>
    </citation>
    <scope>NUCLEOTIDE SEQUENCE [LARGE SCALE GENOMIC DNA]</scope>
    <source>
        <strain evidence="9 10">Zambia</strain>
    </source>
</reference>
<comment type="catalytic activity">
    <reaction evidence="8">
        <text>L-seryl-[protein] + ATP = O-phospho-L-seryl-[protein] + ADP + H(+)</text>
        <dbReference type="Rhea" id="RHEA:17989"/>
        <dbReference type="Rhea" id="RHEA-COMP:9863"/>
        <dbReference type="Rhea" id="RHEA-COMP:11604"/>
        <dbReference type="ChEBI" id="CHEBI:15378"/>
        <dbReference type="ChEBI" id="CHEBI:29999"/>
        <dbReference type="ChEBI" id="CHEBI:30616"/>
        <dbReference type="ChEBI" id="CHEBI:83421"/>
        <dbReference type="ChEBI" id="CHEBI:456216"/>
        <dbReference type="EC" id="2.7.11.1"/>
    </reaction>
</comment>
<evidence type="ECO:0000256" key="2">
    <source>
        <dbReference type="ARBA" id="ARBA00022527"/>
    </source>
</evidence>
<dbReference type="AlphaFoldDB" id="A0A183MEU8"/>
<gene>
    <name evidence="9" type="ORF">SMRZ_LOCUS14573</name>
</gene>
<keyword evidence="3" id="KW-0808">Transferase</keyword>